<dbReference type="VEuPathDB" id="FungiDB:VP01_4620g3"/>
<sequence length="137" mass="16445">MSRKKSTKISRVSQRIHEGELGDSDIHHRMSMPLRGHLMAEVFNRPFFYYGKSWSQTFFLLKTVPNNSQTIFMSMTERRHFVVLKMKDENLFPVAQLERNWEQIATPEVIQGKNRYLRCFEFTQRLKLETGFDKYTF</sequence>
<accession>A0A0L6UNF6</accession>
<dbReference type="OrthoDB" id="2507501at2759"/>
<name>A0A0L6UNF6_9BASI</name>
<organism evidence="1 2">
    <name type="scientific">Puccinia sorghi</name>
    <dbReference type="NCBI Taxonomy" id="27349"/>
    <lineage>
        <taxon>Eukaryota</taxon>
        <taxon>Fungi</taxon>
        <taxon>Dikarya</taxon>
        <taxon>Basidiomycota</taxon>
        <taxon>Pucciniomycotina</taxon>
        <taxon>Pucciniomycetes</taxon>
        <taxon>Pucciniales</taxon>
        <taxon>Pucciniaceae</taxon>
        <taxon>Puccinia</taxon>
    </lineage>
</organism>
<reference evidence="1 2" key="1">
    <citation type="submission" date="2015-08" db="EMBL/GenBank/DDBJ databases">
        <title>Next Generation Sequencing and Analysis of the Genome of Puccinia sorghi L Schw, the Causal Agent of Maize Common Rust.</title>
        <authorList>
            <person name="Rochi L."/>
            <person name="Burguener G."/>
            <person name="Darino M."/>
            <person name="Turjanski A."/>
            <person name="Kreff E."/>
            <person name="Dieguez M.J."/>
            <person name="Sacco F."/>
        </authorList>
    </citation>
    <scope>NUCLEOTIDE SEQUENCE [LARGE SCALE GENOMIC DNA]</scope>
    <source>
        <strain evidence="1 2">RO10H11247</strain>
    </source>
</reference>
<evidence type="ECO:0000313" key="2">
    <source>
        <dbReference type="Proteomes" id="UP000037035"/>
    </source>
</evidence>
<comment type="caution">
    <text evidence="1">The sequence shown here is derived from an EMBL/GenBank/DDBJ whole genome shotgun (WGS) entry which is preliminary data.</text>
</comment>
<dbReference type="AlphaFoldDB" id="A0A0L6UNF6"/>
<protein>
    <submittedName>
        <fullName evidence="1">Uncharacterized protein</fullName>
    </submittedName>
</protein>
<keyword evidence="2" id="KW-1185">Reference proteome</keyword>
<evidence type="ECO:0000313" key="1">
    <source>
        <dbReference type="EMBL" id="KNZ50061.1"/>
    </source>
</evidence>
<dbReference type="EMBL" id="LAVV01009747">
    <property type="protein sequence ID" value="KNZ50061.1"/>
    <property type="molecule type" value="Genomic_DNA"/>
</dbReference>
<proteinExistence type="predicted"/>
<gene>
    <name evidence="1" type="ORF">VP01_4620g3</name>
</gene>
<dbReference type="Proteomes" id="UP000037035">
    <property type="component" value="Unassembled WGS sequence"/>
</dbReference>